<evidence type="ECO:0000256" key="7">
    <source>
        <dbReference type="ARBA" id="ARBA00023136"/>
    </source>
</evidence>
<keyword evidence="9 11" id="KW-0807">Transducer</keyword>
<evidence type="ECO:0000256" key="3">
    <source>
        <dbReference type="ARBA" id="ARBA00022606"/>
    </source>
</evidence>
<feature type="transmembrane region" description="Helical" evidence="11">
    <location>
        <begin position="58"/>
        <end position="79"/>
    </location>
</feature>
<dbReference type="Proteomes" id="UP000515162">
    <property type="component" value="Chromosome 3R"/>
</dbReference>
<accession>A0A6P8KC29</accession>
<dbReference type="Pfam" id="PF02949">
    <property type="entry name" value="7tm_6"/>
    <property type="match status" value="1"/>
</dbReference>
<proteinExistence type="inferred from homology"/>
<gene>
    <name evidence="13" type="primary">LOC117145209</name>
</gene>
<keyword evidence="3 11" id="KW-0716">Sensory transduction</keyword>
<evidence type="ECO:0000313" key="12">
    <source>
        <dbReference type="Proteomes" id="UP000515162"/>
    </source>
</evidence>
<dbReference type="GO" id="GO:0005886">
    <property type="term" value="C:plasma membrane"/>
    <property type="evidence" value="ECO:0007669"/>
    <property type="project" value="UniProtKB-SubCell"/>
</dbReference>
<evidence type="ECO:0000256" key="10">
    <source>
        <dbReference type="ARBA" id="ARBA00038679"/>
    </source>
</evidence>
<feature type="transmembrane region" description="Helical" evidence="11">
    <location>
        <begin position="288"/>
        <end position="313"/>
    </location>
</feature>
<keyword evidence="6 11" id="KW-1133">Transmembrane helix</keyword>
<feature type="transmembrane region" description="Helical" evidence="11">
    <location>
        <begin position="155"/>
        <end position="177"/>
    </location>
</feature>
<dbReference type="RefSeq" id="XP_033166665.1">
    <property type="nucleotide sequence ID" value="XM_033310774.1"/>
</dbReference>
<dbReference type="PANTHER" id="PTHR21137:SF44">
    <property type="entry name" value="ODORANT RECEPTOR 13A-RELATED"/>
    <property type="match status" value="1"/>
</dbReference>
<name>A0A6P8KC29_DROMA</name>
<feature type="transmembrane region" description="Helical" evidence="11">
    <location>
        <begin position="91"/>
        <end position="110"/>
    </location>
</feature>
<evidence type="ECO:0000256" key="11">
    <source>
        <dbReference type="RuleBase" id="RU351113"/>
    </source>
</evidence>
<keyword evidence="2" id="KW-1003">Cell membrane</keyword>
<dbReference type="AlphaFoldDB" id="A0A6P8KC29"/>
<comment type="subcellular location">
    <subcellularLocation>
        <location evidence="1 11">Cell membrane</location>
        <topology evidence="1 11">Multi-pass membrane protein</topology>
    </subcellularLocation>
</comment>
<evidence type="ECO:0000256" key="4">
    <source>
        <dbReference type="ARBA" id="ARBA00022692"/>
    </source>
</evidence>
<dbReference type="InterPro" id="IPR004117">
    <property type="entry name" value="7tm6_olfct_rcpt"/>
</dbReference>
<evidence type="ECO:0000256" key="9">
    <source>
        <dbReference type="ARBA" id="ARBA00023224"/>
    </source>
</evidence>
<comment type="subunit">
    <text evidence="10">Interacts with Orco. Complexes exist early in the endomembrane system in olfactory sensory neurons (OSNs), coupling these complexes to the conserved ciliary trafficking pathway.</text>
</comment>
<evidence type="ECO:0000256" key="1">
    <source>
        <dbReference type="ARBA" id="ARBA00004651"/>
    </source>
</evidence>
<keyword evidence="8 11" id="KW-0675">Receptor</keyword>
<reference evidence="13" key="1">
    <citation type="submission" date="2025-08" db="UniProtKB">
        <authorList>
            <consortium name="RefSeq"/>
        </authorList>
    </citation>
    <scope>IDENTIFICATION</scope>
    <source>
        <strain evidence="13">Mau12</strain>
        <tissue evidence="13">Whole Body</tissue>
    </source>
</reference>
<evidence type="ECO:0000313" key="13">
    <source>
        <dbReference type="RefSeq" id="XP_033166665.1"/>
    </source>
</evidence>
<comment type="caution">
    <text evidence="11">Lacks conserved residue(s) required for the propagation of feature annotation.</text>
</comment>
<dbReference type="GO" id="GO:0005549">
    <property type="term" value="F:odorant binding"/>
    <property type="evidence" value="ECO:0007669"/>
    <property type="project" value="InterPro"/>
</dbReference>
<evidence type="ECO:0000256" key="2">
    <source>
        <dbReference type="ARBA" id="ARBA00022475"/>
    </source>
</evidence>
<evidence type="ECO:0000256" key="8">
    <source>
        <dbReference type="ARBA" id="ARBA00023170"/>
    </source>
</evidence>
<sequence length="417" mass="47864">MRATIVRKIFGRKKVPAEKPKKVYPVVEDFLVLATKYFYSIGVVPYESDEKPGFGLHLYLGFHVANLLFVWFTMMVFVVNSVRDNEDFLKISMVVGYITFGNVGVLKILVVQLQKRKLTSLVQNLKSLFPQPNKGTHEDFDVEHYLRFSKLISKYFGRLYVAMIVINSASSITQYAIQRWWLHSANVELPLPYVPLAPWNWRGSWTSWPTYLLQSTAAYTCTCGCLSADLMMFAVVMQVIMHFDRLAKALREFDKRCTNGAEEDLNELRSLIVYHNKVLRLTSKMNDIFGVSLLLNFLNSSMLICNVGFQLTIGISLEYIGRQVLIILSALVEVYLICSLSQMLITASKNVSLAVYDMNWLEYDTKFRKMLVLVVMRAQKPVSLNATAFLSTVSMGTMTTFMQVSYKFFCAIRMMYQ</sequence>
<keyword evidence="5 11" id="KW-0552">Olfaction</keyword>
<organism evidence="12 13">
    <name type="scientific">Drosophila mauritiana</name>
    <name type="common">Fruit fly</name>
    <dbReference type="NCBI Taxonomy" id="7226"/>
    <lineage>
        <taxon>Eukaryota</taxon>
        <taxon>Metazoa</taxon>
        <taxon>Ecdysozoa</taxon>
        <taxon>Arthropoda</taxon>
        <taxon>Hexapoda</taxon>
        <taxon>Insecta</taxon>
        <taxon>Pterygota</taxon>
        <taxon>Neoptera</taxon>
        <taxon>Endopterygota</taxon>
        <taxon>Diptera</taxon>
        <taxon>Brachycera</taxon>
        <taxon>Muscomorpha</taxon>
        <taxon>Ephydroidea</taxon>
        <taxon>Drosophilidae</taxon>
        <taxon>Drosophila</taxon>
        <taxon>Sophophora</taxon>
    </lineage>
</organism>
<evidence type="ECO:0000256" key="6">
    <source>
        <dbReference type="ARBA" id="ARBA00022989"/>
    </source>
</evidence>
<dbReference type="GO" id="GO:0007165">
    <property type="term" value="P:signal transduction"/>
    <property type="evidence" value="ECO:0007669"/>
    <property type="project" value="UniProtKB-KW"/>
</dbReference>
<feature type="transmembrane region" description="Helical" evidence="11">
    <location>
        <begin position="319"/>
        <end position="338"/>
    </location>
</feature>
<feature type="transmembrane region" description="Helical" evidence="11">
    <location>
        <begin position="217"/>
        <end position="241"/>
    </location>
</feature>
<keyword evidence="4 11" id="KW-0812">Transmembrane</keyword>
<dbReference type="GeneID" id="117145209"/>
<keyword evidence="12" id="KW-1185">Reference proteome</keyword>
<dbReference type="GO" id="GO:0004984">
    <property type="term" value="F:olfactory receptor activity"/>
    <property type="evidence" value="ECO:0007669"/>
    <property type="project" value="InterPro"/>
</dbReference>
<keyword evidence="7 11" id="KW-0472">Membrane</keyword>
<protein>
    <recommendedName>
        <fullName evidence="11">Odorant receptor</fullName>
    </recommendedName>
</protein>
<evidence type="ECO:0000256" key="5">
    <source>
        <dbReference type="ARBA" id="ARBA00022725"/>
    </source>
</evidence>
<dbReference type="PANTHER" id="PTHR21137">
    <property type="entry name" value="ODORANT RECEPTOR"/>
    <property type="match status" value="1"/>
</dbReference>
<comment type="similarity">
    <text evidence="11">Belongs to the insect chemoreceptor superfamily. Heteromeric odorant receptor channel (TC 1.A.69) family.</text>
</comment>